<keyword evidence="4" id="KW-1185">Reference proteome</keyword>
<dbReference type="Proteomes" id="UP000789595">
    <property type="component" value="Unassembled WGS sequence"/>
</dbReference>
<feature type="compositionally biased region" description="Pro residues" evidence="1">
    <location>
        <begin position="101"/>
        <end position="110"/>
    </location>
</feature>
<evidence type="ECO:0000313" key="3">
    <source>
        <dbReference type="EMBL" id="CAH0379728.1"/>
    </source>
</evidence>
<name>A0A8J2X434_9STRA</name>
<accession>A0A8J2X434</accession>
<protein>
    <submittedName>
        <fullName evidence="3">Uncharacterized protein</fullName>
    </submittedName>
</protein>
<comment type="caution">
    <text evidence="3">The sequence shown here is derived from an EMBL/GenBank/DDBJ whole genome shotgun (WGS) entry which is preliminary data.</text>
</comment>
<sequence length="622" mass="66071">MYAALTWLLSLAAARRAPLEVPTAAPLPFRAPGVLPVDAEPHTAAAAVGDLRHRLTALKMGAAPQPSNLAAPAPPRANFYESAGFCPAPADEPAAATAPSPAVPPVPPAAAAPAETAEAPSKDPLDAVRASLARTAALTKETTTEPPDPVQEVQRKAALKAMREREAKVAQFFDFAPPVPGSKRPAIRPREPSFAARQTRRAEALRRQRSAVVDVSKSPSAAPAAFDGAFEWSDVPAFDGAHGSWSDAEETATEATVPAAETAPAPARPVPADFTETARILYDPTASATAETAPAPAEAVLTEPAAPSTPQVSFAGLLLALALALSLPLCVVALAASAFWRRRAPPVIETRETPINERYATRTEPASELVEMDAATRRVHREARAASLEAEKLRKILHRWRDSPRRPSVASLLKARRDLRASKFQERQNRFDRDDAVVAETPLVKEVRFDARTPASAIVSESDGDSPVVASPPRKLYMEAPPVRNRSAILAWVLLAAFVARDLAPRRQAPAPTPRPSMEPTYVRAPPDLVDDVAMVPAIAMAAPKGLRPLAIAKAALAPMAISATVLAVLPPRLQAALGLHALHALDRLRRLAVAAVAFVARKRRRAPTGAQLRSAMHFSAP</sequence>
<feature type="signal peptide" evidence="2">
    <location>
        <begin position="1"/>
        <end position="16"/>
    </location>
</feature>
<evidence type="ECO:0000256" key="1">
    <source>
        <dbReference type="SAM" id="MobiDB-lite"/>
    </source>
</evidence>
<feature type="chain" id="PRO_5035292675" evidence="2">
    <location>
        <begin position="17"/>
        <end position="622"/>
    </location>
</feature>
<dbReference type="EMBL" id="CAKKNE010000006">
    <property type="protein sequence ID" value="CAH0379728.1"/>
    <property type="molecule type" value="Genomic_DNA"/>
</dbReference>
<feature type="compositionally biased region" description="Low complexity" evidence="1">
    <location>
        <begin position="91"/>
        <end position="100"/>
    </location>
</feature>
<evidence type="ECO:0000313" key="4">
    <source>
        <dbReference type="Proteomes" id="UP000789595"/>
    </source>
</evidence>
<feature type="region of interest" description="Disordered" evidence="1">
    <location>
        <begin position="241"/>
        <end position="270"/>
    </location>
</feature>
<feature type="compositionally biased region" description="Low complexity" evidence="1">
    <location>
        <begin position="253"/>
        <end position="265"/>
    </location>
</feature>
<keyword evidence="2" id="KW-0732">Signal</keyword>
<reference evidence="3" key="1">
    <citation type="submission" date="2021-11" db="EMBL/GenBank/DDBJ databases">
        <authorList>
            <consortium name="Genoscope - CEA"/>
            <person name="William W."/>
        </authorList>
    </citation>
    <scope>NUCLEOTIDE SEQUENCE</scope>
</reference>
<evidence type="ECO:0000256" key="2">
    <source>
        <dbReference type="SAM" id="SignalP"/>
    </source>
</evidence>
<feature type="region of interest" description="Disordered" evidence="1">
    <location>
        <begin position="91"/>
        <end position="124"/>
    </location>
</feature>
<dbReference type="AlphaFoldDB" id="A0A8J2X434"/>
<proteinExistence type="predicted"/>
<organism evidence="3 4">
    <name type="scientific">Pelagomonas calceolata</name>
    <dbReference type="NCBI Taxonomy" id="35677"/>
    <lineage>
        <taxon>Eukaryota</taxon>
        <taxon>Sar</taxon>
        <taxon>Stramenopiles</taxon>
        <taxon>Ochrophyta</taxon>
        <taxon>Pelagophyceae</taxon>
        <taxon>Pelagomonadales</taxon>
        <taxon>Pelagomonadaceae</taxon>
        <taxon>Pelagomonas</taxon>
    </lineage>
</organism>
<gene>
    <name evidence="3" type="ORF">PECAL_6P13620</name>
</gene>